<evidence type="ECO:0000313" key="2">
    <source>
        <dbReference type="EMBL" id="UXY16288.1"/>
    </source>
</evidence>
<reference evidence="2" key="1">
    <citation type="submission" date="2022-10" db="EMBL/GenBank/DDBJ databases">
        <title>Chitiniphilus purpureus sp. nov., a novel chitin-degrading bacterium isolated from crawfish pond sediment.</title>
        <authorList>
            <person name="Li K."/>
        </authorList>
    </citation>
    <scope>NUCLEOTIDE SEQUENCE</scope>
    <source>
        <strain evidence="2">CD1</strain>
    </source>
</reference>
<organism evidence="2 3">
    <name type="scientific">Chitiniphilus purpureus</name>
    <dbReference type="NCBI Taxonomy" id="2981137"/>
    <lineage>
        <taxon>Bacteria</taxon>
        <taxon>Pseudomonadati</taxon>
        <taxon>Pseudomonadota</taxon>
        <taxon>Betaproteobacteria</taxon>
        <taxon>Neisseriales</taxon>
        <taxon>Chitinibacteraceae</taxon>
        <taxon>Chitiniphilus</taxon>
    </lineage>
</organism>
<feature type="transmembrane region" description="Helical" evidence="1">
    <location>
        <begin position="237"/>
        <end position="256"/>
    </location>
</feature>
<dbReference type="RefSeq" id="WP_263125744.1">
    <property type="nucleotide sequence ID" value="NZ_CP106753.1"/>
</dbReference>
<keyword evidence="1" id="KW-0812">Transmembrane</keyword>
<feature type="transmembrane region" description="Helical" evidence="1">
    <location>
        <begin position="155"/>
        <end position="173"/>
    </location>
</feature>
<keyword evidence="3" id="KW-1185">Reference proteome</keyword>
<keyword evidence="1" id="KW-0472">Membrane</keyword>
<proteinExistence type="predicted"/>
<feature type="transmembrane region" description="Helical" evidence="1">
    <location>
        <begin position="276"/>
        <end position="295"/>
    </location>
</feature>
<evidence type="ECO:0000313" key="3">
    <source>
        <dbReference type="Proteomes" id="UP001061302"/>
    </source>
</evidence>
<gene>
    <name evidence="2" type="ORF">N8I74_04520</name>
</gene>
<accession>A0ABY6DWR3</accession>
<sequence length="307" mass="34564">MLGLYRYLIRCKRKVLAYREERTVQLYARSYLEQVLADLQRLSRDSARHLDPATQERIDTLLSCRASWRSLFEMEMLALKLMGREELQVRTQVLAAKFKNQNLTKDNALLIQVDEEIRKGTPETLLAQAIAFQKESQWVFRKAVALDQHLNSMRLFVLLTTLLLLESVGWLYLAAKDHFDPGRFHLDQIAVASIFGLLGAYISICRRARMDEEKNSQTAMPRFVPYQSISSLSAGRVGLFTAQIVGMISAIVMLYLSRSGLISGEIPNPGANPLPGIVLLSFIAGFSERFVPDALDKLAAKTSKPAG</sequence>
<evidence type="ECO:0000256" key="1">
    <source>
        <dbReference type="SAM" id="Phobius"/>
    </source>
</evidence>
<keyword evidence="1" id="KW-1133">Transmembrane helix</keyword>
<name>A0ABY6DWR3_9NEIS</name>
<dbReference type="EMBL" id="CP106753">
    <property type="protein sequence ID" value="UXY16288.1"/>
    <property type="molecule type" value="Genomic_DNA"/>
</dbReference>
<dbReference type="Proteomes" id="UP001061302">
    <property type="component" value="Chromosome"/>
</dbReference>
<protein>
    <submittedName>
        <fullName evidence="2">Uncharacterized protein</fullName>
    </submittedName>
</protein>
<feature type="transmembrane region" description="Helical" evidence="1">
    <location>
        <begin position="185"/>
        <end position="204"/>
    </location>
</feature>